<reference evidence="2 3" key="1">
    <citation type="submission" date="2018-06" db="EMBL/GenBank/DDBJ databases">
        <authorList>
            <consortium name="Pathogen Informatics"/>
            <person name="Doyle S."/>
        </authorList>
    </citation>
    <scope>NUCLEOTIDE SEQUENCE [LARGE SCALE GENOMIC DNA]</scope>
    <source>
        <strain evidence="2 3">NCTC13336</strain>
    </source>
</reference>
<organism evidence="2 3">
    <name type="scientific">Kingella potus</name>
    <dbReference type="NCBI Taxonomy" id="265175"/>
    <lineage>
        <taxon>Bacteria</taxon>
        <taxon>Pseudomonadati</taxon>
        <taxon>Pseudomonadota</taxon>
        <taxon>Betaproteobacteria</taxon>
        <taxon>Neisseriales</taxon>
        <taxon>Neisseriaceae</taxon>
        <taxon>Kingella</taxon>
    </lineage>
</organism>
<dbReference type="OrthoDB" id="6650121at2"/>
<name>A0A377R2N2_9NEIS</name>
<dbReference type="RefSeq" id="WP_115308650.1">
    <property type="nucleotide sequence ID" value="NZ_UGJJ01000002.1"/>
</dbReference>
<dbReference type="Proteomes" id="UP000254293">
    <property type="component" value="Unassembled WGS sequence"/>
</dbReference>
<keyword evidence="3" id="KW-1185">Reference proteome</keyword>
<proteinExistence type="predicted"/>
<evidence type="ECO:0000256" key="1">
    <source>
        <dbReference type="SAM" id="SignalP"/>
    </source>
</evidence>
<protein>
    <recommendedName>
        <fullName evidence="4">Lipoprotein</fullName>
    </recommendedName>
</protein>
<feature type="chain" id="PRO_5016772108" description="Lipoprotein" evidence="1">
    <location>
        <begin position="21"/>
        <end position="111"/>
    </location>
</feature>
<sequence>MKAVFTLAAALLLASCVVPVPVPEQHDNTGNTNNTGHVGIIAVPVPIVIGKTKNSDADKPVYVCRLTAFTTTFRAEGQSRGKARLAVKKQCLKENNELFCGDEKISCTEYD</sequence>
<dbReference type="EMBL" id="UGJJ01000002">
    <property type="protein sequence ID" value="STR02761.1"/>
    <property type="molecule type" value="Genomic_DNA"/>
</dbReference>
<dbReference type="AlphaFoldDB" id="A0A377R2N2"/>
<evidence type="ECO:0000313" key="3">
    <source>
        <dbReference type="Proteomes" id="UP000254293"/>
    </source>
</evidence>
<dbReference type="PROSITE" id="PS51257">
    <property type="entry name" value="PROKAR_LIPOPROTEIN"/>
    <property type="match status" value="1"/>
</dbReference>
<evidence type="ECO:0000313" key="2">
    <source>
        <dbReference type="EMBL" id="STR02761.1"/>
    </source>
</evidence>
<accession>A0A377R2N2</accession>
<feature type="signal peptide" evidence="1">
    <location>
        <begin position="1"/>
        <end position="20"/>
    </location>
</feature>
<gene>
    <name evidence="2" type="ORF">NCTC13336_01641</name>
</gene>
<evidence type="ECO:0008006" key="4">
    <source>
        <dbReference type="Google" id="ProtNLM"/>
    </source>
</evidence>
<keyword evidence="1" id="KW-0732">Signal</keyword>